<dbReference type="InterPro" id="IPR013087">
    <property type="entry name" value="Znf_C2H2_type"/>
</dbReference>
<evidence type="ECO:0000313" key="3">
    <source>
        <dbReference type="EMBL" id="KAK4150231.1"/>
    </source>
</evidence>
<dbReference type="AlphaFoldDB" id="A0AAN6ZVD4"/>
<sequence>MGLTTILRGFKVPVAVLDRFFESNGLIPTFGYPPTYDPVFLPGDDKAFSTQDPHSAFLRTKLAATPAGAADTYNQNTLFFIPNREGTAISTHAYVSYAYVMIFCQRQIDVAGELPDKPPPGFAELRSEILGFATEGEEGLLQVAGMQPASDMEGQDPASMLFVVVTDERGYPWKGPFLRKSDRCCDQCPEEFDSWISLREHRREVHGVIRKETALPDDL</sequence>
<keyword evidence="4" id="KW-1185">Reference proteome</keyword>
<dbReference type="PROSITE" id="PS50157">
    <property type="entry name" value="ZINC_FINGER_C2H2_2"/>
    <property type="match status" value="1"/>
</dbReference>
<gene>
    <name evidence="3" type="ORF">C8A00DRAFT_46336</name>
</gene>
<reference evidence="3" key="2">
    <citation type="submission" date="2023-05" db="EMBL/GenBank/DDBJ databases">
        <authorList>
            <consortium name="Lawrence Berkeley National Laboratory"/>
            <person name="Steindorff A."/>
            <person name="Hensen N."/>
            <person name="Bonometti L."/>
            <person name="Westerberg I."/>
            <person name="Brannstrom I.O."/>
            <person name="Guillou S."/>
            <person name="Cros-Aarteil S."/>
            <person name="Calhoun S."/>
            <person name="Haridas S."/>
            <person name="Kuo A."/>
            <person name="Mondo S."/>
            <person name="Pangilinan J."/>
            <person name="Riley R."/>
            <person name="Labutti K."/>
            <person name="Andreopoulos B."/>
            <person name="Lipzen A."/>
            <person name="Chen C."/>
            <person name="Yanf M."/>
            <person name="Daum C."/>
            <person name="Ng V."/>
            <person name="Clum A."/>
            <person name="Ohm R."/>
            <person name="Martin F."/>
            <person name="Silar P."/>
            <person name="Natvig D."/>
            <person name="Lalanne C."/>
            <person name="Gautier V."/>
            <person name="Ament-Velasquez S.L."/>
            <person name="Kruys A."/>
            <person name="Hutchinson M.I."/>
            <person name="Powell A.J."/>
            <person name="Barry K."/>
            <person name="Miller A.N."/>
            <person name="Grigoriev I.V."/>
            <person name="Debuchy R."/>
            <person name="Gladieux P."/>
            <person name="Thoren M.H."/>
            <person name="Johannesson H."/>
        </authorList>
    </citation>
    <scope>NUCLEOTIDE SEQUENCE</scope>
    <source>
        <strain evidence="3">CBS 538.74</strain>
    </source>
</reference>
<dbReference type="GO" id="GO:0008270">
    <property type="term" value="F:zinc ion binding"/>
    <property type="evidence" value="ECO:0007669"/>
    <property type="project" value="UniProtKB-KW"/>
</dbReference>
<keyword evidence="1" id="KW-0863">Zinc-finger</keyword>
<organism evidence="3 4">
    <name type="scientific">Chaetomidium leptoderma</name>
    <dbReference type="NCBI Taxonomy" id="669021"/>
    <lineage>
        <taxon>Eukaryota</taxon>
        <taxon>Fungi</taxon>
        <taxon>Dikarya</taxon>
        <taxon>Ascomycota</taxon>
        <taxon>Pezizomycotina</taxon>
        <taxon>Sordariomycetes</taxon>
        <taxon>Sordariomycetidae</taxon>
        <taxon>Sordariales</taxon>
        <taxon>Chaetomiaceae</taxon>
        <taxon>Chaetomidium</taxon>
    </lineage>
</organism>
<dbReference type="PROSITE" id="PS00028">
    <property type="entry name" value="ZINC_FINGER_C2H2_1"/>
    <property type="match status" value="1"/>
</dbReference>
<evidence type="ECO:0000313" key="4">
    <source>
        <dbReference type="Proteomes" id="UP001302745"/>
    </source>
</evidence>
<evidence type="ECO:0000259" key="2">
    <source>
        <dbReference type="PROSITE" id="PS50157"/>
    </source>
</evidence>
<reference evidence="3" key="1">
    <citation type="journal article" date="2023" name="Mol. Phylogenet. Evol.">
        <title>Genome-scale phylogeny and comparative genomics of the fungal order Sordariales.</title>
        <authorList>
            <person name="Hensen N."/>
            <person name="Bonometti L."/>
            <person name="Westerberg I."/>
            <person name="Brannstrom I.O."/>
            <person name="Guillou S."/>
            <person name="Cros-Aarteil S."/>
            <person name="Calhoun S."/>
            <person name="Haridas S."/>
            <person name="Kuo A."/>
            <person name="Mondo S."/>
            <person name="Pangilinan J."/>
            <person name="Riley R."/>
            <person name="LaButti K."/>
            <person name="Andreopoulos B."/>
            <person name="Lipzen A."/>
            <person name="Chen C."/>
            <person name="Yan M."/>
            <person name="Daum C."/>
            <person name="Ng V."/>
            <person name="Clum A."/>
            <person name="Steindorff A."/>
            <person name="Ohm R.A."/>
            <person name="Martin F."/>
            <person name="Silar P."/>
            <person name="Natvig D.O."/>
            <person name="Lalanne C."/>
            <person name="Gautier V."/>
            <person name="Ament-Velasquez S.L."/>
            <person name="Kruys A."/>
            <person name="Hutchinson M.I."/>
            <person name="Powell A.J."/>
            <person name="Barry K."/>
            <person name="Miller A.N."/>
            <person name="Grigoriev I.V."/>
            <person name="Debuchy R."/>
            <person name="Gladieux P."/>
            <person name="Hiltunen Thoren M."/>
            <person name="Johannesson H."/>
        </authorList>
    </citation>
    <scope>NUCLEOTIDE SEQUENCE</scope>
    <source>
        <strain evidence="3">CBS 538.74</strain>
    </source>
</reference>
<keyword evidence="1" id="KW-0862">Zinc</keyword>
<dbReference type="EMBL" id="MU857087">
    <property type="protein sequence ID" value="KAK4150231.1"/>
    <property type="molecule type" value="Genomic_DNA"/>
</dbReference>
<protein>
    <recommendedName>
        <fullName evidence="2">C2H2-type domain-containing protein</fullName>
    </recommendedName>
</protein>
<feature type="domain" description="C2H2-type" evidence="2">
    <location>
        <begin position="183"/>
        <end position="211"/>
    </location>
</feature>
<evidence type="ECO:0000256" key="1">
    <source>
        <dbReference type="PROSITE-ProRule" id="PRU00042"/>
    </source>
</evidence>
<accession>A0AAN6ZVD4</accession>
<keyword evidence="1" id="KW-0479">Metal-binding</keyword>
<proteinExistence type="predicted"/>
<comment type="caution">
    <text evidence="3">The sequence shown here is derived from an EMBL/GenBank/DDBJ whole genome shotgun (WGS) entry which is preliminary data.</text>
</comment>
<dbReference type="Proteomes" id="UP001302745">
    <property type="component" value="Unassembled WGS sequence"/>
</dbReference>
<name>A0AAN6ZVD4_9PEZI</name>